<keyword evidence="2" id="KW-0378">Hydrolase</keyword>
<dbReference type="InterPro" id="IPR009003">
    <property type="entry name" value="Peptidase_S1_PA"/>
</dbReference>
<dbReference type="PRINTS" id="PR00834">
    <property type="entry name" value="PROTEASES2C"/>
</dbReference>
<comment type="caution">
    <text evidence="5">The sequence shown here is derived from an EMBL/GenBank/DDBJ whole genome shotgun (WGS) entry which is preliminary data.</text>
</comment>
<keyword evidence="3" id="KW-0720">Serine protease</keyword>
<dbReference type="SUPFAM" id="SSF50494">
    <property type="entry name" value="Trypsin-like serine proteases"/>
    <property type="match status" value="1"/>
</dbReference>
<accession>A0A2T6BCB0</accession>
<keyword evidence="6" id="KW-1185">Reference proteome</keyword>
<name>A0A2T6BCB0_9BACL</name>
<evidence type="ECO:0000256" key="2">
    <source>
        <dbReference type="ARBA" id="ARBA00022801"/>
    </source>
</evidence>
<dbReference type="OrthoDB" id="9758917at2"/>
<sequence>MMEKTLYRGRDLEGFASLEIHVGQSAARGGEVPGGNPSFPPAPPAMKQPQRRKGEVRSLSAHHPANAFVPVIRRVRHSVVAITSEEESVPDTRSLWDRLLSEWGVTPVEPEPERKRQFGSGFVISPRGYIVTNEHVVRKAKRVAVRLYGRKSPLPASVVWTDPSRDLAVIQVRSHVPLKPLALGSSRLTEVGEWSIAIGNPLGLHHSVTLGVVSGKDRPLQIQNRQFGSVIQTDAAINPGNSGGPLINILGQAIGVNTLMVYPSQSISFAIPIDDIKPLIRPYLDR</sequence>
<evidence type="ECO:0000313" key="5">
    <source>
        <dbReference type="EMBL" id="PTX53674.1"/>
    </source>
</evidence>
<proteinExistence type="predicted"/>
<dbReference type="Pfam" id="PF13365">
    <property type="entry name" value="Trypsin_2"/>
    <property type="match status" value="1"/>
</dbReference>
<dbReference type="Gene3D" id="2.40.10.120">
    <property type="match status" value="1"/>
</dbReference>
<keyword evidence="1" id="KW-0645">Protease</keyword>
<reference evidence="5 6" key="1">
    <citation type="submission" date="2018-04" db="EMBL/GenBank/DDBJ databases">
        <title>Genomic Encyclopedia of Archaeal and Bacterial Type Strains, Phase II (KMG-II): from individual species to whole genera.</title>
        <authorList>
            <person name="Goeker M."/>
        </authorList>
    </citation>
    <scope>NUCLEOTIDE SEQUENCE [LARGE SCALE GENOMIC DNA]</scope>
    <source>
        <strain evidence="5 6">DSM 45787</strain>
    </source>
</reference>
<dbReference type="AlphaFoldDB" id="A0A2T6BCB0"/>
<evidence type="ECO:0000256" key="1">
    <source>
        <dbReference type="ARBA" id="ARBA00022670"/>
    </source>
</evidence>
<dbReference type="PANTHER" id="PTHR43343:SF3">
    <property type="entry name" value="PROTEASE DO-LIKE 8, CHLOROPLASTIC"/>
    <property type="match status" value="1"/>
</dbReference>
<evidence type="ECO:0000256" key="4">
    <source>
        <dbReference type="SAM" id="MobiDB-lite"/>
    </source>
</evidence>
<organism evidence="5 6">
    <name type="scientific">Melghirimyces profundicolus</name>
    <dbReference type="NCBI Taxonomy" id="1242148"/>
    <lineage>
        <taxon>Bacteria</taxon>
        <taxon>Bacillati</taxon>
        <taxon>Bacillota</taxon>
        <taxon>Bacilli</taxon>
        <taxon>Bacillales</taxon>
        <taxon>Thermoactinomycetaceae</taxon>
        <taxon>Melghirimyces</taxon>
    </lineage>
</organism>
<dbReference type="InterPro" id="IPR001940">
    <property type="entry name" value="Peptidase_S1C"/>
</dbReference>
<gene>
    <name evidence="5" type="ORF">C8P63_12837</name>
</gene>
<dbReference type="InterPro" id="IPR051201">
    <property type="entry name" value="Chloro_Bact_Ser_Proteases"/>
</dbReference>
<dbReference type="Proteomes" id="UP000244240">
    <property type="component" value="Unassembled WGS sequence"/>
</dbReference>
<dbReference type="EMBL" id="QBKR01000028">
    <property type="protein sequence ID" value="PTX53674.1"/>
    <property type="molecule type" value="Genomic_DNA"/>
</dbReference>
<protein>
    <submittedName>
        <fullName evidence="5">Trypsin-like peptidase</fullName>
    </submittedName>
</protein>
<dbReference type="GO" id="GO:0006508">
    <property type="term" value="P:proteolysis"/>
    <property type="evidence" value="ECO:0007669"/>
    <property type="project" value="UniProtKB-KW"/>
</dbReference>
<evidence type="ECO:0000256" key="3">
    <source>
        <dbReference type="ARBA" id="ARBA00022825"/>
    </source>
</evidence>
<evidence type="ECO:0000313" key="6">
    <source>
        <dbReference type="Proteomes" id="UP000244240"/>
    </source>
</evidence>
<feature type="region of interest" description="Disordered" evidence="4">
    <location>
        <begin position="26"/>
        <end position="59"/>
    </location>
</feature>
<dbReference type="PANTHER" id="PTHR43343">
    <property type="entry name" value="PEPTIDASE S12"/>
    <property type="match status" value="1"/>
</dbReference>
<dbReference type="GO" id="GO:0004252">
    <property type="term" value="F:serine-type endopeptidase activity"/>
    <property type="evidence" value="ECO:0007669"/>
    <property type="project" value="InterPro"/>
</dbReference>